<dbReference type="HOGENOM" id="CLU_3068982_0_0_1"/>
<proteinExistence type="predicted"/>
<dbReference type="KEGG" id="tre:TRIREDRAFT_104716"/>
<reference evidence="1 2" key="1">
    <citation type="journal article" date="2008" name="Nat. Biotechnol.">
        <title>Genome sequencing and analysis of the biomass-degrading fungus Trichoderma reesei (syn. Hypocrea jecorina).</title>
        <authorList>
            <person name="Martinez D."/>
            <person name="Berka R.M."/>
            <person name="Henrissat B."/>
            <person name="Saloheimo M."/>
            <person name="Arvas M."/>
            <person name="Baker S.E."/>
            <person name="Chapman J."/>
            <person name="Chertkov O."/>
            <person name="Coutinho P.M."/>
            <person name="Cullen D."/>
            <person name="Danchin E.G."/>
            <person name="Grigoriev I.V."/>
            <person name="Harris P."/>
            <person name="Jackson M."/>
            <person name="Kubicek C.P."/>
            <person name="Han C.S."/>
            <person name="Ho I."/>
            <person name="Larrondo L.F."/>
            <person name="de Leon A.L."/>
            <person name="Magnuson J.K."/>
            <person name="Merino S."/>
            <person name="Misra M."/>
            <person name="Nelson B."/>
            <person name="Putnam N."/>
            <person name="Robbertse B."/>
            <person name="Salamov A.A."/>
            <person name="Schmoll M."/>
            <person name="Terry A."/>
            <person name="Thayer N."/>
            <person name="Westerholm-Parvinen A."/>
            <person name="Schoch C.L."/>
            <person name="Yao J."/>
            <person name="Barabote R."/>
            <person name="Nelson M.A."/>
            <person name="Detter C."/>
            <person name="Bruce D."/>
            <person name="Kuske C.R."/>
            <person name="Xie G."/>
            <person name="Richardson P."/>
            <person name="Rokhsar D.S."/>
            <person name="Lucas S.M."/>
            <person name="Rubin E.M."/>
            <person name="Dunn-Coleman N."/>
            <person name="Ward M."/>
            <person name="Brettin T.S."/>
        </authorList>
    </citation>
    <scope>NUCLEOTIDE SEQUENCE [LARGE SCALE GENOMIC DNA]</scope>
    <source>
        <strain evidence="1 2">QM6a</strain>
    </source>
</reference>
<accession>G0RDG3</accession>
<dbReference type="Proteomes" id="UP000008984">
    <property type="component" value="Unassembled WGS sequence"/>
</dbReference>
<gene>
    <name evidence="1" type="ORF">TRIREDRAFT_104716</name>
</gene>
<evidence type="ECO:0000313" key="1">
    <source>
        <dbReference type="EMBL" id="EGR50800.1"/>
    </source>
</evidence>
<dbReference type="RefSeq" id="XP_006963351.1">
    <property type="nucleotide sequence ID" value="XM_006963289.1"/>
</dbReference>
<protein>
    <submittedName>
        <fullName evidence="1">Predicted protein</fullName>
    </submittedName>
</protein>
<sequence length="53" mass="5960">MYEDASPSTGLGQYSSASHVGAASSSAPTVPCIKKLRFYFISFNYLYYYYIKD</sequence>
<keyword evidence="2" id="KW-1185">Reference proteome</keyword>
<dbReference type="GeneID" id="18480905"/>
<evidence type="ECO:0000313" key="2">
    <source>
        <dbReference type="Proteomes" id="UP000008984"/>
    </source>
</evidence>
<dbReference type="VEuPathDB" id="FungiDB:TRIREDRAFT_104716"/>
<organism evidence="2">
    <name type="scientific">Hypocrea jecorina (strain QM6a)</name>
    <name type="common">Trichoderma reesei</name>
    <dbReference type="NCBI Taxonomy" id="431241"/>
    <lineage>
        <taxon>Eukaryota</taxon>
        <taxon>Fungi</taxon>
        <taxon>Dikarya</taxon>
        <taxon>Ascomycota</taxon>
        <taxon>Pezizomycotina</taxon>
        <taxon>Sordariomycetes</taxon>
        <taxon>Hypocreomycetidae</taxon>
        <taxon>Hypocreales</taxon>
        <taxon>Hypocreaceae</taxon>
        <taxon>Trichoderma</taxon>
    </lineage>
</organism>
<name>G0RDG3_HYPJQ</name>
<dbReference type="EMBL" id="GL985059">
    <property type="protein sequence ID" value="EGR50800.1"/>
    <property type="molecule type" value="Genomic_DNA"/>
</dbReference>
<dbReference type="AlphaFoldDB" id="G0RDG3"/>